<dbReference type="InterPro" id="IPR003768">
    <property type="entry name" value="ScpA"/>
</dbReference>
<protein>
    <recommendedName>
        <fullName evidence="1">Segregation and condensation protein A</fullName>
    </recommendedName>
</protein>
<dbReference type="PANTHER" id="PTHR33969:SF2">
    <property type="entry name" value="SEGREGATION AND CONDENSATION PROTEIN A"/>
    <property type="match status" value="1"/>
</dbReference>
<dbReference type="Pfam" id="PF02616">
    <property type="entry name" value="SMC_ScpA"/>
    <property type="match status" value="1"/>
</dbReference>
<reference evidence="2" key="1">
    <citation type="journal article" date="2020" name="mSystems">
        <title>Genome- and Community-Level Interaction Insights into Carbon Utilization and Element Cycling Functions of Hydrothermarchaeota in Hydrothermal Sediment.</title>
        <authorList>
            <person name="Zhou Z."/>
            <person name="Liu Y."/>
            <person name="Xu W."/>
            <person name="Pan J."/>
            <person name="Luo Z.H."/>
            <person name="Li M."/>
        </authorList>
    </citation>
    <scope>NUCLEOTIDE SEQUENCE [LARGE SCALE GENOMIC DNA]</scope>
    <source>
        <strain evidence="2">HyVt-483</strain>
    </source>
</reference>
<dbReference type="AlphaFoldDB" id="A0A7C3GU42"/>
<comment type="caution">
    <text evidence="2">The sequence shown here is derived from an EMBL/GenBank/DDBJ whole genome shotgun (WGS) entry which is preliminary data.</text>
</comment>
<dbReference type="Gene3D" id="1.10.10.580">
    <property type="entry name" value="Structural maintenance of chromosome 1. Chain E"/>
    <property type="match status" value="1"/>
</dbReference>
<accession>A0A7C3GU42</accession>
<dbReference type="PANTHER" id="PTHR33969">
    <property type="entry name" value="SEGREGATION AND CONDENSATION PROTEIN A"/>
    <property type="match status" value="1"/>
</dbReference>
<name>A0A7C3GU42_9BACT</name>
<organism evidence="2">
    <name type="scientific">Thermosulfurimonas dismutans</name>
    <dbReference type="NCBI Taxonomy" id="999894"/>
    <lineage>
        <taxon>Bacteria</taxon>
        <taxon>Pseudomonadati</taxon>
        <taxon>Thermodesulfobacteriota</taxon>
        <taxon>Thermodesulfobacteria</taxon>
        <taxon>Thermodesulfobacteriales</taxon>
        <taxon>Thermodesulfobacteriaceae</taxon>
        <taxon>Thermosulfurimonas</taxon>
    </lineage>
</organism>
<dbReference type="InterPro" id="IPR023093">
    <property type="entry name" value="ScpA-like_C"/>
</dbReference>
<dbReference type="Gene3D" id="6.10.250.2410">
    <property type="match status" value="1"/>
</dbReference>
<sequence length="222" mass="25441">MSSLEPLELDPNLLERVKARPLEVLELDLSLLTRSYLARLDQFLSQGLDRASEFLHLTSYLLYLKSRSLLPVESEAKEEESAPPLERKEESFSGWGRVLEGREKLGWDVFCSPGEDPPPAELQGTLEQLLLALARVLERESPPPLEVTRLKPLFQKMRRQVLEELARKRKTSFTELSAHLTEKLEIAALFLALLDLSFRQVCILIQNLPWGEIEVLLRGEDR</sequence>
<evidence type="ECO:0000256" key="1">
    <source>
        <dbReference type="ARBA" id="ARBA00044777"/>
    </source>
</evidence>
<dbReference type="EMBL" id="DRMH01000133">
    <property type="protein sequence ID" value="HFC98702.1"/>
    <property type="molecule type" value="Genomic_DNA"/>
</dbReference>
<dbReference type="Proteomes" id="UP000886043">
    <property type="component" value="Unassembled WGS sequence"/>
</dbReference>
<evidence type="ECO:0000313" key="2">
    <source>
        <dbReference type="EMBL" id="HFC98702.1"/>
    </source>
</evidence>
<gene>
    <name evidence="2" type="ORF">ENJ40_09670</name>
</gene>
<proteinExistence type="predicted"/>